<feature type="transmembrane region" description="Helical" evidence="4">
    <location>
        <begin position="376"/>
        <end position="395"/>
    </location>
</feature>
<dbReference type="InterPro" id="IPR019734">
    <property type="entry name" value="TPR_rpt"/>
</dbReference>
<protein>
    <submittedName>
        <fullName evidence="5">Uncharacterized protein</fullName>
    </submittedName>
</protein>
<feature type="transmembrane region" description="Helical" evidence="4">
    <location>
        <begin position="91"/>
        <end position="113"/>
    </location>
</feature>
<dbReference type="PANTHER" id="PTHR44227:SF3">
    <property type="entry name" value="PROTEIN O-MANNOSYL-TRANSFERASE TMTC4"/>
    <property type="match status" value="1"/>
</dbReference>
<feature type="repeat" description="TPR" evidence="3">
    <location>
        <begin position="493"/>
        <end position="526"/>
    </location>
</feature>
<dbReference type="OrthoDB" id="9814042at2"/>
<dbReference type="PROSITE" id="PS50005">
    <property type="entry name" value="TPR"/>
    <property type="match status" value="2"/>
</dbReference>
<dbReference type="PANTHER" id="PTHR44227">
    <property type="match status" value="1"/>
</dbReference>
<dbReference type="SUPFAM" id="SSF48452">
    <property type="entry name" value="TPR-like"/>
    <property type="match status" value="1"/>
</dbReference>
<feature type="transmembrane region" description="Helical" evidence="4">
    <location>
        <begin position="119"/>
        <end position="139"/>
    </location>
</feature>
<evidence type="ECO:0000256" key="1">
    <source>
        <dbReference type="ARBA" id="ARBA00022737"/>
    </source>
</evidence>
<dbReference type="Proteomes" id="UP000194798">
    <property type="component" value="Unassembled WGS sequence"/>
</dbReference>
<dbReference type="RefSeq" id="WP_086487453.1">
    <property type="nucleotide sequence ID" value="NZ_MSLT01000007.1"/>
</dbReference>
<feature type="transmembrane region" description="Helical" evidence="4">
    <location>
        <begin position="318"/>
        <end position="338"/>
    </location>
</feature>
<dbReference type="AlphaFoldDB" id="A0A251XB44"/>
<feature type="transmembrane region" description="Helical" evidence="4">
    <location>
        <begin position="266"/>
        <end position="288"/>
    </location>
</feature>
<keyword evidence="2 3" id="KW-0802">TPR repeat</keyword>
<evidence type="ECO:0000256" key="2">
    <source>
        <dbReference type="ARBA" id="ARBA00022803"/>
    </source>
</evidence>
<evidence type="ECO:0000313" key="6">
    <source>
        <dbReference type="Proteomes" id="UP000194798"/>
    </source>
</evidence>
<keyword evidence="4" id="KW-1133">Transmembrane helix</keyword>
<evidence type="ECO:0000256" key="3">
    <source>
        <dbReference type="PROSITE-ProRule" id="PRU00339"/>
    </source>
</evidence>
<feature type="transmembrane region" description="Helical" evidence="4">
    <location>
        <begin position="228"/>
        <end position="246"/>
    </location>
</feature>
<dbReference type="InterPro" id="IPR011990">
    <property type="entry name" value="TPR-like_helical_dom_sf"/>
</dbReference>
<keyword evidence="1" id="KW-0677">Repeat</keyword>
<name>A0A251XB44_9GAMM</name>
<keyword evidence="4" id="KW-0472">Membrane</keyword>
<dbReference type="Pfam" id="PF13181">
    <property type="entry name" value="TPR_8"/>
    <property type="match status" value="1"/>
</dbReference>
<gene>
    <name evidence="5" type="ORF">TPSD3_04775</name>
</gene>
<accession>A0A251XB44</accession>
<dbReference type="Pfam" id="PF14559">
    <property type="entry name" value="TPR_19"/>
    <property type="match status" value="1"/>
</dbReference>
<keyword evidence="6" id="KW-1185">Reference proteome</keyword>
<organism evidence="5 6">
    <name type="scientific">Thioflexithrix psekupsensis</name>
    <dbReference type="NCBI Taxonomy" id="1570016"/>
    <lineage>
        <taxon>Bacteria</taxon>
        <taxon>Pseudomonadati</taxon>
        <taxon>Pseudomonadota</taxon>
        <taxon>Gammaproteobacteria</taxon>
        <taxon>Thiotrichales</taxon>
        <taxon>Thioflexithrix</taxon>
    </lineage>
</organism>
<feature type="transmembrane region" description="Helical" evidence="4">
    <location>
        <begin position="350"/>
        <end position="370"/>
    </location>
</feature>
<evidence type="ECO:0000256" key="4">
    <source>
        <dbReference type="SAM" id="Phobius"/>
    </source>
</evidence>
<reference evidence="5 6" key="1">
    <citation type="submission" date="2016-12" db="EMBL/GenBank/DDBJ databases">
        <title>Thioflexothrix psekupsii D3 genome sequencing and assembly.</title>
        <authorList>
            <person name="Fomenkov A."/>
            <person name="Vincze T."/>
            <person name="Grabovich M."/>
            <person name="Anton B.P."/>
            <person name="Dubinina G."/>
            <person name="Orlova M."/>
            <person name="Belousova E."/>
            <person name="Roberts R.J."/>
        </authorList>
    </citation>
    <scope>NUCLEOTIDE SEQUENCE [LARGE SCALE GENOMIC DNA]</scope>
    <source>
        <strain evidence="5">D3</strain>
    </source>
</reference>
<proteinExistence type="predicted"/>
<dbReference type="EMBL" id="MSLT01000007">
    <property type="protein sequence ID" value="OUD15016.1"/>
    <property type="molecule type" value="Genomic_DNA"/>
</dbReference>
<keyword evidence="4" id="KW-0812">Transmembrane</keyword>
<evidence type="ECO:0000313" key="5">
    <source>
        <dbReference type="EMBL" id="OUD15016.1"/>
    </source>
</evidence>
<feature type="transmembrane region" description="Helical" evidence="4">
    <location>
        <begin position="179"/>
        <end position="207"/>
    </location>
</feature>
<feature type="transmembrane region" description="Helical" evidence="4">
    <location>
        <begin position="151"/>
        <end position="167"/>
    </location>
</feature>
<dbReference type="Gene3D" id="1.25.40.10">
    <property type="entry name" value="Tetratricopeptide repeat domain"/>
    <property type="match status" value="1"/>
</dbReference>
<feature type="repeat" description="TPR" evidence="3">
    <location>
        <begin position="421"/>
        <end position="454"/>
    </location>
</feature>
<dbReference type="InterPro" id="IPR052346">
    <property type="entry name" value="O-mannosyl-transferase_TMTC"/>
</dbReference>
<dbReference type="SMART" id="SM00028">
    <property type="entry name" value="TPR"/>
    <property type="match status" value="3"/>
</dbReference>
<feature type="transmembrane region" description="Helical" evidence="4">
    <location>
        <begin position="295"/>
        <end position="312"/>
    </location>
</feature>
<comment type="caution">
    <text evidence="5">The sequence shown here is derived from an EMBL/GenBank/DDBJ whole genome shotgun (WGS) entry which is preliminary data.</text>
</comment>
<sequence>MRIIFTWSLVFALLAITFFVYFPVLSYDFVYYDDYGYVVENQFIRGFSWSNFWGLLTQTDMAYWGPSTYFSFAIDYYFWQFDPFGYHLSNLIGHGINVVLLFFLIAYILRLSQFQHSPFFSQITAAFAALLFAIHPQHVEPVVWIASRKDVLSLALFLLTVLCYFQYHQAQQNRVKKIWYFTAIFCFIIAIGAKPIVMTLPVILLLFDVYLLRRLPQESIKKLLLEKVPFFLLALIPALFTVYGHAQSAVLADLQQVSLDFRLLNAAQTILLYLSHAIIPVGFSVFYPLPKAEELTVLPLLAVILITLFLFLRRQSLSFLLMSWLFFLITLFPVLGIISFNQIQAGADRFVYLPILPFYALLSAVTIRFLQDKKRVIQIMMGVVLLGLILTLSLLTRQQQTMWQNDVTLWQHASQQHPEQRIIYEYLATAYRRIGQPMRAIESLKQAIQLNPNCLRCYKELAELYLQINQPHTALALFTQMTEKISDCMAELDRVYFNMALLHYQLGNIESALHFSQRALQCNPNHSQAMQLKDHLTPM</sequence>